<keyword evidence="3" id="KW-1185">Reference proteome</keyword>
<dbReference type="InterPro" id="IPR036388">
    <property type="entry name" value="WH-like_DNA-bd_sf"/>
</dbReference>
<dbReference type="InterPro" id="IPR036390">
    <property type="entry name" value="WH_DNA-bd_sf"/>
</dbReference>
<dbReference type="InterPro" id="IPR002577">
    <property type="entry name" value="HTH_HxlR"/>
</dbReference>
<dbReference type="AlphaFoldDB" id="A0A8J3TPK0"/>
<comment type="caution">
    <text evidence="2">The sequence shown here is derived from an EMBL/GenBank/DDBJ whole genome shotgun (WGS) entry which is preliminary data.</text>
</comment>
<feature type="domain" description="HTH hxlR-type" evidence="1">
    <location>
        <begin position="12"/>
        <end position="48"/>
    </location>
</feature>
<protein>
    <recommendedName>
        <fullName evidence="1">HTH hxlR-type domain-containing protein</fullName>
    </recommendedName>
</protein>
<organism evidence="2 3">
    <name type="scientific">Planotetraspora mira</name>
    <dbReference type="NCBI Taxonomy" id="58121"/>
    <lineage>
        <taxon>Bacteria</taxon>
        <taxon>Bacillati</taxon>
        <taxon>Actinomycetota</taxon>
        <taxon>Actinomycetes</taxon>
        <taxon>Streptosporangiales</taxon>
        <taxon>Streptosporangiaceae</taxon>
        <taxon>Planotetraspora</taxon>
    </lineage>
</organism>
<gene>
    <name evidence="2" type="ORF">Pmi06nite_17160</name>
</gene>
<dbReference type="SUPFAM" id="SSF46785">
    <property type="entry name" value="Winged helix' DNA-binding domain"/>
    <property type="match status" value="1"/>
</dbReference>
<name>A0A8J3TPK0_9ACTN</name>
<proteinExistence type="predicted"/>
<sequence length="61" mass="6766">MPHRTVPPLLVVVPKVPPQVEYGITRAGRELFGIVNTVVRWTDENLEAVHAARAVYKTTDG</sequence>
<evidence type="ECO:0000259" key="1">
    <source>
        <dbReference type="Pfam" id="PF01638"/>
    </source>
</evidence>
<dbReference type="Proteomes" id="UP000650628">
    <property type="component" value="Unassembled WGS sequence"/>
</dbReference>
<accession>A0A8J3TPK0</accession>
<dbReference type="EMBL" id="BOOO01000008">
    <property type="protein sequence ID" value="GII28274.1"/>
    <property type="molecule type" value="Genomic_DNA"/>
</dbReference>
<evidence type="ECO:0000313" key="2">
    <source>
        <dbReference type="EMBL" id="GII28274.1"/>
    </source>
</evidence>
<dbReference type="Pfam" id="PF01638">
    <property type="entry name" value="HxlR"/>
    <property type="match status" value="1"/>
</dbReference>
<dbReference type="Gene3D" id="1.10.10.10">
    <property type="entry name" value="Winged helix-like DNA-binding domain superfamily/Winged helix DNA-binding domain"/>
    <property type="match status" value="1"/>
</dbReference>
<reference evidence="2 3" key="1">
    <citation type="submission" date="2021-01" db="EMBL/GenBank/DDBJ databases">
        <title>Whole genome shotgun sequence of Planotetraspora mira NBRC 15435.</title>
        <authorList>
            <person name="Komaki H."/>
            <person name="Tamura T."/>
        </authorList>
    </citation>
    <scope>NUCLEOTIDE SEQUENCE [LARGE SCALE GENOMIC DNA]</scope>
    <source>
        <strain evidence="2 3">NBRC 15435</strain>
    </source>
</reference>
<evidence type="ECO:0000313" key="3">
    <source>
        <dbReference type="Proteomes" id="UP000650628"/>
    </source>
</evidence>
<dbReference type="RefSeq" id="WP_203952329.1">
    <property type="nucleotide sequence ID" value="NZ_BOOO01000008.1"/>
</dbReference>